<name>A0A376B298_9ASCO</name>
<reference evidence="4" key="1">
    <citation type="submission" date="2018-06" db="EMBL/GenBank/DDBJ databases">
        <authorList>
            <person name="Guldener U."/>
        </authorList>
    </citation>
    <scope>NUCLEOTIDE SEQUENCE [LARGE SCALE GENOMIC DNA]</scope>
    <source>
        <strain evidence="4">UTAD17</strain>
    </source>
</reference>
<proteinExistence type="predicted"/>
<dbReference type="VEuPathDB" id="FungiDB:SCODWIG_00500"/>
<dbReference type="AlphaFoldDB" id="A0A376B298"/>
<feature type="domain" description="Thioesterase" evidence="2">
    <location>
        <begin position="131"/>
        <end position="200"/>
    </location>
</feature>
<dbReference type="Gene3D" id="3.10.129.10">
    <property type="entry name" value="Hotdog Thioesterase"/>
    <property type="match status" value="1"/>
</dbReference>
<dbReference type="EMBL" id="UFAJ01000042">
    <property type="protein sequence ID" value="SSD58739.1"/>
    <property type="molecule type" value="Genomic_DNA"/>
</dbReference>
<dbReference type="InterPro" id="IPR006683">
    <property type="entry name" value="Thioestr_dom"/>
</dbReference>
<keyword evidence="1" id="KW-0812">Transmembrane</keyword>
<keyword evidence="1" id="KW-0472">Membrane</keyword>
<keyword evidence="4" id="KW-1185">Reference proteome</keyword>
<organism evidence="3 4">
    <name type="scientific">Saccharomycodes ludwigii</name>
    <dbReference type="NCBI Taxonomy" id="36035"/>
    <lineage>
        <taxon>Eukaryota</taxon>
        <taxon>Fungi</taxon>
        <taxon>Dikarya</taxon>
        <taxon>Ascomycota</taxon>
        <taxon>Saccharomycotina</taxon>
        <taxon>Saccharomycetes</taxon>
        <taxon>Saccharomycodales</taxon>
        <taxon>Saccharomycodaceae</taxon>
        <taxon>Saccharomycodes</taxon>
    </lineage>
</organism>
<dbReference type="InterPro" id="IPR052061">
    <property type="entry name" value="PTE-AB_protein"/>
</dbReference>
<protein>
    <recommendedName>
        <fullName evidence="2">Thioesterase domain-containing protein</fullName>
    </recommendedName>
</protein>
<evidence type="ECO:0000256" key="1">
    <source>
        <dbReference type="SAM" id="Phobius"/>
    </source>
</evidence>
<dbReference type="PANTHER" id="PTHR47260:SF4">
    <property type="entry name" value="MIOREX COMPLEX COMPONENT 3"/>
    <property type="match status" value="1"/>
</dbReference>
<dbReference type="Proteomes" id="UP000262825">
    <property type="component" value="Unassembled WGS sequence"/>
</dbReference>
<evidence type="ECO:0000259" key="2">
    <source>
        <dbReference type="Pfam" id="PF03061"/>
    </source>
</evidence>
<dbReference type="SUPFAM" id="SSF54637">
    <property type="entry name" value="Thioesterase/thiol ester dehydrase-isomerase"/>
    <property type="match status" value="1"/>
</dbReference>
<dbReference type="InterPro" id="IPR029069">
    <property type="entry name" value="HotDog_dom_sf"/>
</dbReference>
<accession>A0A376B298</accession>
<evidence type="ECO:0000313" key="4">
    <source>
        <dbReference type="Proteomes" id="UP000262825"/>
    </source>
</evidence>
<evidence type="ECO:0000313" key="3">
    <source>
        <dbReference type="EMBL" id="SSD58739.1"/>
    </source>
</evidence>
<gene>
    <name evidence="3" type="ORF">SCODWIG_00500</name>
</gene>
<keyword evidence="1" id="KW-1133">Transmembrane helix</keyword>
<dbReference type="PANTHER" id="PTHR47260">
    <property type="entry name" value="UPF0644 PROTEIN PB2B4.06"/>
    <property type="match status" value="1"/>
</dbReference>
<sequence>MPNFGFFFSNFVLLPTLGFTTGVITFIKPWPTLSKDEINKIKSNTFTNEDVLSRLQKETLPEIIESSKKENSTTTVVSQGQLLPLPHHKYHIGKALLSRKGQIEIDPIITRNSEEVNAIFHFGSGLINEKGYIHKGIVALAMDEVLCYCGFPHLPSKKGVTAKLDLEYLQDIPSDTTVLLNCKVKEVKGRKCVITGELISLPNSYNGNSHWYDNIFFGNNRNNKKDSTVYATGKCILVEPKWFKYLKWIDIFG</sequence>
<dbReference type="Pfam" id="PF03061">
    <property type="entry name" value="4HBT"/>
    <property type="match status" value="1"/>
</dbReference>
<feature type="transmembrane region" description="Helical" evidence="1">
    <location>
        <begin position="6"/>
        <end position="27"/>
    </location>
</feature>